<dbReference type="PANTHER" id="PTHR48258">
    <property type="entry name" value="DUF4218 DOMAIN-CONTAINING PROTEIN-RELATED"/>
    <property type="match status" value="1"/>
</dbReference>
<dbReference type="OrthoDB" id="1397097at2759"/>
<dbReference type="InterPro" id="IPR025452">
    <property type="entry name" value="DUF4218"/>
</dbReference>
<proteinExistence type="predicted"/>
<comment type="caution">
    <text evidence="2">The sequence shown here is derived from an EMBL/GenBank/DDBJ whole genome shotgun (WGS) entry which is preliminary data.</text>
</comment>
<gene>
    <name evidence="2" type="ORF">Lalb_Chr11g0070811</name>
</gene>
<dbReference type="PANTHER" id="PTHR48258:SF9">
    <property type="entry name" value="OS01G0348150 PROTEIN"/>
    <property type="match status" value="1"/>
</dbReference>
<dbReference type="AlphaFoldDB" id="A0A6A4PRT5"/>
<evidence type="ECO:0000259" key="1">
    <source>
        <dbReference type="Pfam" id="PF13960"/>
    </source>
</evidence>
<feature type="domain" description="DUF4218" evidence="1">
    <location>
        <begin position="3"/>
        <end position="71"/>
    </location>
</feature>
<evidence type="ECO:0000313" key="2">
    <source>
        <dbReference type="EMBL" id="KAE9604361.1"/>
    </source>
</evidence>
<dbReference type="Proteomes" id="UP000447434">
    <property type="component" value="Chromosome 11"/>
</dbReference>
<evidence type="ECO:0000313" key="3">
    <source>
        <dbReference type="Proteomes" id="UP000447434"/>
    </source>
</evidence>
<dbReference type="EMBL" id="WOCE01000011">
    <property type="protein sequence ID" value="KAE9604361.1"/>
    <property type="molecule type" value="Genomic_DNA"/>
</dbReference>
<name>A0A6A4PRT5_LUPAL</name>
<keyword evidence="3" id="KW-1185">Reference proteome</keyword>
<reference evidence="3" key="1">
    <citation type="journal article" date="2020" name="Nat. Commun.">
        <title>Genome sequence of the cluster root forming white lupin.</title>
        <authorList>
            <person name="Hufnagel B."/>
            <person name="Marques A."/>
            <person name="Soriano A."/>
            <person name="Marques L."/>
            <person name="Divol F."/>
            <person name="Doumas P."/>
            <person name="Sallet E."/>
            <person name="Mancinotti D."/>
            <person name="Carrere S."/>
            <person name="Marande W."/>
            <person name="Arribat S."/>
            <person name="Keller J."/>
            <person name="Huneau C."/>
            <person name="Blein T."/>
            <person name="Aime D."/>
            <person name="Laguerre M."/>
            <person name="Taylor J."/>
            <person name="Schubert V."/>
            <person name="Nelson M."/>
            <person name="Geu-Flores F."/>
            <person name="Crespi M."/>
            <person name="Gallardo-Guerrero K."/>
            <person name="Delaux P.-M."/>
            <person name="Salse J."/>
            <person name="Berges H."/>
            <person name="Guyot R."/>
            <person name="Gouzy J."/>
            <person name="Peret B."/>
        </authorList>
    </citation>
    <scope>NUCLEOTIDE SEQUENCE [LARGE SCALE GENOMIC DNA]</scope>
    <source>
        <strain evidence="3">cv. Amiga</strain>
    </source>
</reference>
<protein>
    <recommendedName>
        <fullName evidence="1">DUF4218 domain-containing protein</fullName>
    </recommendedName>
</protein>
<organism evidence="2 3">
    <name type="scientific">Lupinus albus</name>
    <name type="common">White lupine</name>
    <name type="synonym">Lupinus termis</name>
    <dbReference type="NCBI Taxonomy" id="3870"/>
    <lineage>
        <taxon>Eukaryota</taxon>
        <taxon>Viridiplantae</taxon>
        <taxon>Streptophyta</taxon>
        <taxon>Embryophyta</taxon>
        <taxon>Tracheophyta</taxon>
        <taxon>Spermatophyta</taxon>
        <taxon>Magnoliopsida</taxon>
        <taxon>eudicotyledons</taxon>
        <taxon>Gunneridae</taxon>
        <taxon>Pentapetalae</taxon>
        <taxon>rosids</taxon>
        <taxon>fabids</taxon>
        <taxon>Fabales</taxon>
        <taxon>Fabaceae</taxon>
        <taxon>Papilionoideae</taxon>
        <taxon>50 kb inversion clade</taxon>
        <taxon>genistoids sensu lato</taxon>
        <taxon>core genistoids</taxon>
        <taxon>Genisteae</taxon>
        <taxon>Lupinus</taxon>
    </lineage>
</organism>
<accession>A0A6A4PRT5</accession>
<dbReference type="Pfam" id="PF13960">
    <property type="entry name" value="DUF4218"/>
    <property type="match status" value="1"/>
</dbReference>
<sequence>MFELEMYFTRSFFGIMVHLSIHLVREIQLCGPCYMRWMYPFERYMKTLKGYVKNRSRPEGCIVERYIVEVNWGNHTCMFYIMLTRLSHMLKDT</sequence>